<dbReference type="Pfam" id="PF20668">
    <property type="entry name" value="DUF6815"/>
    <property type="match status" value="1"/>
</dbReference>
<gene>
    <name evidence="2" type="ORF">GGR90_001155</name>
</gene>
<dbReference type="Proteomes" id="UP000535078">
    <property type="component" value="Unassembled WGS sequence"/>
</dbReference>
<evidence type="ECO:0000313" key="2">
    <source>
        <dbReference type="EMBL" id="NJB89003.1"/>
    </source>
</evidence>
<sequence length="364" mass="40014">MGDATVTSGPNIALLWRGQAAEWTHRFHEARQWPIVQALRSFGATTRPVLYRDEAVRDIRDELLSFDAVLVWVNPLDISGDRSVLDPMLREVAACGVVVSAHPDVIAKIGVKDVLYTTRSMEWGSDVARYVDAEGLRAYFPQRLVGGPRVLKPNYGNGGRNVWRVQLAGAGDDPALETWVEVQEARQGSKSERISLAECLDRWVPFLNGGGVLIDQAYQPQSSKGMARCYVSGHRVVGFGHNLITALMTPTSVDTMSSPPQPMGRVMFGPEVTRFAALRKAMEDRWIPEMQSLLSIADHDLPLLWDADFLFRARKSANDSPYVLCEINASSVAPFPPSAVQPVAAAAVGRALAGRLRKETSNPH</sequence>
<feature type="domain" description="DUF6815" evidence="1">
    <location>
        <begin position="225"/>
        <end position="332"/>
    </location>
</feature>
<proteinExistence type="predicted"/>
<protein>
    <recommendedName>
        <fullName evidence="1">DUF6815 domain-containing protein</fullName>
    </recommendedName>
</protein>
<dbReference type="EMBL" id="JAATIT010000001">
    <property type="protein sequence ID" value="NJB89003.1"/>
    <property type="molecule type" value="Genomic_DNA"/>
</dbReference>
<dbReference type="InterPro" id="IPR049212">
    <property type="entry name" value="DUF6815"/>
</dbReference>
<organism evidence="2 3">
    <name type="scientific">Sphingopyxis italica</name>
    <dbReference type="NCBI Taxonomy" id="1129133"/>
    <lineage>
        <taxon>Bacteria</taxon>
        <taxon>Pseudomonadati</taxon>
        <taxon>Pseudomonadota</taxon>
        <taxon>Alphaproteobacteria</taxon>
        <taxon>Sphingomonadales</taxon>
        <taxon>Sphingomonadaceae</taxon>
        <taxon>Sphingopyxis</taxon>
    </lineage>
</organism>
<keyword evidence="3" id="KW-1185">Reference proteome</keyword>
<reference evidence="2 3" key="1">
    <citation type="submission" date="2020-03" db="EMBL/GenBank/DDBJ databases">
        <title>Genomic Encyclopedia of Type Strains, Phase IV (KMG-IV): sequencing the most valuable type-strain genomes for metagenomic binning, comparative biology and taxonomic classification.</title>
        <authorList>
            <person name="Goeker M."/>
        </authorList>
    </citation>
    <scope>NUCLEOTIDE SEQUENCE [LARGE SCALE GENOMIC DNA]</scope>
    <source>
        <strain evidence="2 3">DSM 25229</strain>
    </source>
</reference>
<evidence type="ECO:0000259" key="1">
    <source>
        <dbReference type="Pfam" id="PF20668"/>
    </source>
</evidence>
<evidence type="ECO:0000313" key="3">
    <source>
        <dbReference type="Proteomes" id="UP000535078"/>
    </source>
</evidence>
<dbReference type="AlphaFoldDB" id="A0A7X5XPP2"/>
<name>A0A7X5XPP2_9SPHN</name>
<dbReference type="SUPFAM" id="SSF56059">
    <property type="entry name" value="Glutathione synthetase ATP-binding domain-like"/>
    <property type="match status" value="1"/>
</dbReference>
<dbReference type="NCBIfam" id="NF033816">
    <property type="entry name" value="Cj0069_fam"/>
    <property type="match status" value="1"/>
</dbReference>
<dbReference type="RefSeq" id="WP_167920138.1">
    <property type="nucleotide sequence ID" value="NZ_JAATIT010000001.1"/>
</dbReference>
<comment type="caution">
    <text evidence="2">The sequence shown here is derived from an EMBL/GenBank/DDBJ whole genome shotgun (WGS) entry which is preliminary data.</text>
</comment>
<accession>A0A7X5XPP2</accession>